<dbReference type="EMBL" id="JAYGHG010000024">
    <property type="protein sequence ID" value="MEA5582488.1"/>
    <property type="molecule type" value="Genomic_DNA"/>
</dbReference>
<comment type="caution">
    <text evidence="1">The sequence shown here is derived from an EMBL/GenBank/DDBJ whole genome shotgun (WGS) entry which is preliminary data.</text>
</comment>
<name>A0ABU5UG27_9CYAN</name>
<evidence type="ECO:0000313" key="2">
    <source>
        <dbReference type="Proteomes" id="UP001302120"/>
    </source>
</evidence>
<keyword evidence="2" id="KW-1185">Reference proteome</keyword>
<proteinExistence type="predicted"/>
<evidence type="ECO:0000313" key="1">
    <source>
        <dbReference type="EMBL" id="MEA5582488.1"/>
    </source>
</evidence>
<dbReference type="RefSeq" id="WP_323196805.1">
    <property type="nucleotide sequence ID" value="NZ_JAYGHG010000024.1"/>
</dbReference>
<protein>
    <submittedName>
        <fullName evidence="1">Uncharacterized protein</fullName>
    </submittedName>
</protein>
<reference evidence="1 2" key="1">
    <citation type="submission" date="2023-12" db="EMBL/GenBank/DDBJ databases">
        <title>Baltic Sea Cyanobacteria.</title>
        <authorList>
            <person name="Delbaje E."/>
            <person name="Fewer D.P."/>
            <person name="Shishido T.K."/>
        </authorList>
    </citation>
    <scope>NUCLEOTIDE SEQUENCE [LARGE SCALE GENOMIC DNA]</scope>
    <source>
        <strain evidence="1 2">UHCC-0300</strain>
    </source>
</reference>
<accession>A0ABU5UG27</accession>
<gene>
    <name evidence="1" type="ORF">VB620_14200</name>
</gene>
<sequence>MTQLKSGFLVERFEVLLIWTTEAVIREKSDFQRTALGDKFMDDGGLRYSDPP</sequence>
<organism evidence="1 2">
    <name type="scientific">Nodularia harveyana UHCC-0300</name>
    <dbReference type="NCBI Taxonomy" id="2974287"/>
    <lineage>
        <taxon>Bacteria</taxon>
        <taxon>Bacillati</taxon>
        <taxon>Cyanobacteriota</taxon>
        <taxon>Cyanophyceae</taxon>
        <taxon>Nostocales</taxon>
        <taxon>Nodulariaceae</taxon>
        <taxon>Nodularia</taxon>
    </lineage>
</organism>
<dbReference type="Proteomes" id="UP001302120">
    <property type="component" value="Unassembled WGS sequence"/>
</dbReference>